<evidence type="ECO:0000256" key="13">
    <source>
        <dbReference type="ARBA" id="ARBA00022909"/>
    </source>
</evidence>
<dbReference type="PANTHER" id="PTHR11136">
    <property type="entry name" value="FOLYLPOLYGLUTAMATE SYNTHASE-RELATED"/>
    <property type="match status" value="1"/>
</dbReference>
<evidence type="ECO:0000256" key="9">
    <source>
        <dbReference type="ARBA" id="ARBA00022723"/>
    </source>
</evidence>
<evidence type="ECO:0000256" key="7">
    <source>
        <dbReference type="ARBA" id="ARBA00019357"/>
    </source>
</evidence>
<comment type="similarity">
    <text evidence="4 21">Belongs to the folylpolyglutamate synthase family.</text>
</comment>
<protein>
    <recommendedName>
        <fullName evidence="7">Dihydrofolate synthase/folylpolyglutamate synthase</fullName>
        <ecNumber evidence="5">6.3.2.12</ecNumber>
        <ecNumber evidence="6">6.3.2.17</ecNumber>
    </recommendedName>
    <alternativeName>
        <fullName evidence="16">Folylpoly-gamma-glutamate synthetase-dihydrofolate synthetase</fullName>
    </alternativeName>
    <alternativeName>
        <fullName evidence="14">Folylpolyglutamate synthetase</fullName>
    </alternativeName>
    <alternativeName>
        <fullName evidence="15">Tetrahydrofolylpolyglutamate synthase</fullName>
    </alternativeName>
</protein>
<dbReference type="InterPro" id="IPR013221">
    <property type="entry name" value="Mur_ligase_cen"/>
</dbReference>
<evidence type="ECO:0000256" key="15">
    <source>
        <dbReference type="ARBA" id="ARBA00030592"/>
    </source>
</evidence>
<dbReference type="UniPathway" id="UPA00077">
    <property type="reaction ID" value="UER00157"/>
</dbReference>
<evidence type="ECO:0000256" key="16">
    <source>
        <dbReference type="ARBA" id="ARBA00032510"/>
    </source>
</evidence>
<organism evidence="25 26">
    <name type="scientific">Litchfieldella anticariensis (strain DSM 16096 / CECT 5854 / CIP 108499 / LMG 22089 / FP35)</name>
    <name type="common">Halomonas anticariensis</name>
    <dbReference type="NCBI Taxonomy" id="1121939"/>
    <lineage>
        <taxon>Bacteria</taxon>
        <taxon>Pseudomonadati</taxon>
        <taxon>Pseudomonadota</taxon>
        <taxon>Gammaproteobacteria</taxon>
        <taxon>Oceanospirillales</taxon>
        <taxon>Halomonadaceae</taxon>
        <taxon>Litchfieldella</taxon>
    </lineage>
</organism>
<evidence type="ECO:0000259" key="23">
    <source>
        <dbReference type="Pfam" id="PF02875"/>
    </source>
</evidence>
<evidence type="ECO:0000256" key="5">
    <source>
        <dbReference type="ARBA" id="ARBA00013023"/>
    </source>
</evidence>
<dbReference type="Proteomes" id="UP000014463">
    <property type="component" value="Unassembled WGS sequence"/>
</dbReference>
<dbReference type="InterPro" id="IPR004101">
    <property type="entry name" value="Mur_ligase_C"/>
</dbReference>
<dbReference type="GO" id="GO:0005524">
    <property type="term" value="F:ATP binding"/>
    <property type="evidence" value="ECO:0007669"/>
    <property type="project" value="UniProtKB-KW"/>
</dbReference>
<dbReference type="Gene3D" id="3.90.190.20">
    <property type="entry name" value="Mur ligase, C-terminal domain"/>
    <property type="match status" value="1"/>
</dbReference>
<evidence type="ECO:0000256" key="4">
    <source>
        <dbReference type="ARBA" id="ARBA00008276"/>
    </source>
</evidence>
<comment type="pathway">
    <text evidence="2">Cofactor biosynthesis; tetrahydrofolate biosynthesis; 7,8-dihydrofolate from 2-amino-4-hydroxy-6-hydroxymethyl-7,8-dihydropteridine diphosphate and 4-aminobenzoate: step 2/2.</text>
</comment>
<dbReference type="PANTHER" id="PTHR11136:SF0">
    <property type="entry name" value="DIHYDROFOLATE SYNTHETASE-RELATED"/>
    <property type="match status" value="1"/>
</dbReference>
<comment type="catalytic activity">
    <reaction evidence="19">
        <text>(6R)-5,10-methylenetetrahydrofolyl-(gamma-L-Glu)(n) + L-glutamate + ATP = (6R)-5,10-methylenetetrahydrofolyl-(gamma-L-Glu)(n+1) + ADP + phosphate + H(+)</text>
        <dbReference type="Rhea" id="RHEA:51912"/>
        <dbReference type="Rhea" id="RHEA-COMP:13257"/>
        <dbReference type="Rhea" id="RHEA-COMP:13258"/>
        <dbReference type="ChEBI" id="CHEBI:15378"/>
        <dbReference type="ChEBI" id="CHEBI:29985"/>
        <dbReference type="ChEBI" id="CHEBI:30616"/>
        <dbReference type="ChEBI" id="CHEBI:43474"/>
        <dbReference type="ChEBI" id="CHEBI:136572"/>
        <dbReference type="ChEBI" id="CHEBI:456216"/>
        <dbReference type="EC" id="6.3.2.17"/>
    </reaction>
</comment>
<dbReference type="InterPro" id="IPR036565">
    <property type="entry name" value="Mur-like_cat_sf"/>
</dbReference>
<comment type="function">
    <text evidence="1">Functions in two distinct reactions of the de novo folate biosynthetic pathway. Catalyzes the addition of a glutamate residue to dihydropteroate (7,8-dihydropteroate or H2Pte) to form dihydrofolate (7,8-dihydrofolate monoglutamate or H2Pte-Glu). Also catalyzes successive additions of L-glutamate to tetrahydrofolate or 10-formyltetrahydrofolate or 5,10-methylenetetrahydrofolate, leading to folylpolyglutamate derivatives.</text>
</comment>
<dbReference type="InterPro" id="IPR001645">
    <property type="entry name" value="Folylpolyglutamate_synth"/>
</dbReference>
<dbReference type="EC" id="6.3.2.12" evidence="5"/>
<gene>
    <name evidence="25" type="ORF">L861_19030</name>
</gene>
<feature type="domain" description="Mur ligase C-terminal" evidence="23">
    <location>
        <begin position="312"/>
        <end position="430"/>
    </location>
</feature>
<evidence type="ECO:0000256" key="20">
    <source>
        <dbReference type="ARBA" id="ARBA00049161"/>
    </source>
</evidence>
<feature type="region of interest" description="Disordered" evidence="22">
    <location>
        <begin position="1"/>
        <end position="22"/>
    </location>
</feature>
<comment type="catalytic activity">
    <reaction evidence="17">
        <text>(6S)-5,6,7,8-tetrahydrofolyl-(gamma-L-Glu)(n) + L-glutamate + ATP = (6S)-5,6,7,8-tetrahydrofolyl-(gamma-L-Glu)(n+1) + ADP + phosphate + H(+)</text>
        <dbReference type="Rhea" id="RHEA:10580"/>
        <dbReference type="Rhea" id="RHEA-COMP:14738"/>
        <dbReference type="Rhea" id="RHEA-COMP:14740"/>
        <dbReference type="ChEBI" id="CHEBI:15378"/>
        <dbReference type="ChEBI" id="CHEBI:29985"/>
        <dbReference type="ChEBI" id="CHEBI:30616"/>
        <dbReference type="ChEBI" id="CHEBI:43474"/>
        <dbReference type="ChEBI" id="CHEBI:141005"/>
        <dbReference type="ChEBI" id="CHEBI:456216"/>
        <dbReference type="EC" id="6.3.2.17"/>
    </reaction>
</comment>
<evidence type="ECO:0000256" key="18">
    <source>
        <dbReference type="ARBA" id="ARBA00047808"/>
    </source>
</evidence>
<evidence type="ECO:0000256" key="17">
    <source>
        <dbReference type="ARBA" id="ARBA00047493"/>
    </source>
</evidence>
<dbReference type="STRING" id="1121939.L861_19030"/>
<comment type="pathway">
    <text evidence="3">Cofactor biosynthesis; tetrahydrofolylpolyglutamate biosynthesis.</text>
</comment>
<dbReference type="AlphaFoldDB" id="S2KNZ4"/>
<evidence type="ECO:0000256" key="8">
    <source>
        <dbReference type="ARBA" id="ARBA00022598"/>
    </source>
</evidence>
<dbReference type="InterPro" id="IPR036615">
    <property type="entry name" value="Mur_ligase_C_dom_sf"/>
</dbReference>
<dbReference type="GO" id="GO:0008841">
    <property type="term" value="F:dihydrofolate synthase activity"/>
    <property type="evidence" value="ECO:0007669"/>
    <property type="project" value="UniProtKB-EC"/>
</dbReference>
<evidence type="ECO:0000256" key="1">
    <source>
        <dbReference type="ARBA" id="ARBA00002714"/>
    </source>
</evidence>
<comment type="catalytic activity">
    <reaction evidence="20">
        <text>7,8-dihydropteroate + L-glutamate + ATP = 7,8-dihydrofolate + ADP + phosphate + H(+)</text>
        <dbReference type="Rhea" id="RHEA:23584"/>
        <dbReference type="ChEBI" id="CHEBI:15378"/>
        <dbReference type="ChEBI" id="CHEBI:17839"/>
        <dbReference type="ChEBI" id="CHEBI:29985"/>
        <dbReference type="ChEBI" id="CHEBI:30616"/>
        <dbReference type="ChEBI" id="CHEBI:43474"/>
        <dbReference type="ChEBI" id="CHEBI:57451"/>
        <dbReference type="ChEBI" id="CHEBI:456216"/>
        <dbReference type="EC" id="6.3.2.12"/>
    </reaction>
</comment>
<dbReference type="Pfam" id="PF08245">
    <property type="entry name" value="Mur_ligase_M"/>
    <property type="match status" value="1"/>
</dbReference>
<evidence type="ECO:0000256" key="11">
    <source>
        <dbReference type="ARBA" id="ARBA00022840"/>
    </source>
</evidence>
<evidence type="ECO:0000256" key="12">
    <source>
        <dbReference type="ARBA" id="ARBA00022842"/>
    </source>
</evidence>
<keyword evidence="11 21" id="KW-0067">ATP-binding</keyword>
<dbReference type="PIRSF" id="PIRSF001563">
    <property type="entry name" value="Folylpolyglu_synth"/>
    <property type="match status" value="1"/>
</dbReference>
<dbReference type="Pfam" id="PF02875">
    <property type="entry name" value="Mur_ligase_C"/>
    <property type="match status" value="1"/>
</dbReference>
<keyword evidence="8 21" id="KW-0436">Ligase</keyword>
<evidence type="ECO:0000256" key="6">
    <source>
        <dbReference type="ARBA" id="ARBA00013025"/>
    </source>
</evidence>
<keyword evidence="13" id="KW-0289">Folate biosynthesis</keyword>
<evidence type="ECO:0000256" key="2">
    <source>
        <dbReference type="ARBA" id="ARBA00004799"/>
    </source>
</evidence>
<evidence type="ECO:0000256" key="22">
    <source>
        <dbReference type="SAM" id="MobiDB-lite"/>
    </source>
</evidence>
<accession>S2KNZ4</accession>
<proteinExistence type="inferred from homology"/>
<evidence type="ECO:0000259" key="24">
    <source>
        <dbReference type="Pfam" id="PF08245"/>
    </source>
</evidence>
<evidence type="ECO:0000256" key="19">
    <source>
        <dbReference type="ARBA" id="ARBA00049035"/>
    </source>
</evidence>
<dbReference type="eggNOG" id="COG0285">
    <property type="taxonomic scope" value="Bacteria"/>
</dbReference>
<sequence>MSSKTSAKSADDESPMPEAPSSPALSLDAWLARLERQHPVSIDLGLERVARVGRRLGLLDTPVATRLITVAGTNGKGSTVAMLEALARAHGLSTATYTSPHLLRYNERLRLDGQEADDTTLVRGFERVEAARLSGEPVSLTYFEAGTLAALWIIAQRQPELAILEVGLGGRLDAVNILDADVGVVTTVAQDHAAFLGTDLENIGREKAGILRAGRPAVLGSSVLPASVRGVADALGARVYMLDEQFHRCEDADAWAWEGIDANGHPLHLKGLPDPGLPLDNAATALQALTLADVALDEMVCRKALAEVTLPGRMQWLSNWCLDVGHNPHAATYLAARLAERPCTGRRIGLLGMLADKDAEGVIDALAGSLDAWVAVGLDGERARGAEDLAATLESRGQRVLHRAASPAEGADWLASELREVDEALVCGSFFTVAEVLSWWKSRPQRREHDEIRNA</sequence>
<keyword evidence="10 21" id="KW-0547">Nucleotide-binding</keyword>
<dbReference type="GO" id="GO:0004326">
    <property type="term" value="F:tetrahydrofolylpolyglutamate synthase activity"/>
    <property type="evidence" value="ECO:0007669"/>
    <property type="project" value="UniProtKB-EC"/>
</dbReference>
<evidence type="ECO:0000256" key="3">
    <source>
        <dbReference type="ARBA" id="ARBA00005150"/>
    </source>
</evidence>
<dbReference type="GO" id="GO:0005737">
    <property type="term" value="C:cytoplasm"/>
    <property type="evidence" value="ECO:0007669"/>
    <property type="project" value="TreeGrafter"/>
</dbReference>
<dbReference type="GO" id="GO:0046872">
    <property type="term" value="F:metal ion binding"/>
    <property type="evidence" value="ECO:0007669"/>
    <property type="project" value="UniProtKB-KW"/>
</dbReference>
<keyword evidence="26" id="KW-1185">Reference proteome</keyword>
<dbReference type="PATRIC" id="fig|1121939.11.peg.1254"/>
<reference evidence="25 26" key="1">
    <citation type="journal article" date="2013" name="Genome Announc.">
        <title>Draft genome sequence of the moderately halophilic gammaproteobacterium Halomonas anticariensis FP35.</title>
        <authorList>
            <person name="Tahrioui A."/>
            <person name="Quesada E."/>
            <person name="Llamas I."/>
        </authorList>
    </citation>
    <scope>NUCLEOTIDE SEQUENCE [LARGE SCALE GENOMIC DNA]</scope>
    <source>
        <strain evidence="26">DSM 16096 / CECT 5854 / LMG 22089 / FP35</strain>
    </source>
</reference>
<feature type="domain" description="Mur ligase central" evidence="24">
    <location>
        <begin position="70"/>
        <end position="212"/>
    </location>
</feature>
<evidence type="ECO:0000313" key="26">
    <source>
        <dbReference type="Proteomes" id="UP000014463"/>
    </source>
</evidence>
<comment type="catalytic activity">
    <reaction evidence="18">
        <text>10-formyltetrahydrofolyl-(gamma-L-Glu)(n) + L-glutamate + ATP = 10-formyltetrahydrofolyl-(gamma-L-Glu)(n+1) + ADP + phosphate + H(+)</text>
        <dbReference type="Rhea" id="RHEA:51904"/>
        <dbReference type="Rhea" id="RHEA-COMP:13088"/>
        <dbReference type="Rhea" id="RHEA-COMP:14300"/>
        <dbReference type="ChEBI" id="CHEBI:15378"/>
        <dbReference type="ChEBI" id="CHEBI:29985"/>
        <dbReference type="ChEBI" id="CHEBI:30616"/>
        <dbReference type="ChEBI" id="CHEBI:43474"/>
        <dbReference type="ChEBI" id="CHEBI:134413"/>
        <dbReference type="ChEBI" id="CHEBI:456216"/>
        <dbReference type="EC" id="6.3.2.17"/>
    </reaction>
</comment>
<keyword evidence="9" id="KW-0479">Metal-binding</keyword>
<dbReference type="Gene3D" id="3.40.1190.10">
    <property type="entry name" value="Mur-like, catalytic domain"/>
    <property type="match status" value="1"/>
</dbReference>
<evidence type="ECO:0000313" key="25">
    <source>
        <dbReference type="EMBL" id="EPC03630.1"/>
    </source>
</evidence>
<dbReference type="GO" id="GO:0046654">
    <property type="term" value="P:tetrahydrofolate biosynthetic process"/>
    <property type="evidence" value="ECO:0007669"/>
    <property type="project" value="UniProtKB-UniPathway"/>
</dbReference>
<dbReference type="EC" id="6.3.2.17" evidence="6"/>
<dbReference type="GO" id="GO:0046656">
    <property type="term" value="P:folic acid biosynthetic process"/>
    <property type="evidence" value="ECO:0007669"/>
    <property type="project" value="UniProtKB-KW"/>
</dbReference>
<evidence type="ECO:0000256" key="14">
    <source>
        <dbReference type="ARBA" id="ARBA00030048"/>
    </source>
</evidence>
<dbReference type="EMBL" id="ASTJ01000012">
    <property type="protein sequence ID" value="EPC03630.1"/>
    <property type="molecule type" value="Genomic_DNA"/>
</dbReference>
<evidence type="ECO:0000256" key="21">
    <source>
        <dbReference type="PIRNR" id="PIRNR001563"/>
    </source>
</evidence>
<dbReference type="NCBIfam" id="NF008101">
    <property type="entry name" value="PRK10846.1"/>
    <property type="match status" value="1"/>
</dbReference>
<dbReference type="SUPFAM" id="SSF53623">
    <property type="entry name" value="MurD-like peptide ligases, catalytic domain"/>
    <property type="match status" value="1"/>
</dbReference>
<name>S2KNZ4_LITA3</name>
<comment type="caution">
    <text evidence="25">The sequence shown here is derived from an EMBL/GenBank/DDBJ whole genome shotgun (WGS) entry which is preliminary data.</text>
</comment>
<evidence type="ECO:0000256" key="10">
    <source>
        <dbReference type="ARBA" id="ARBA00022741"/>
    </source>
</evidence>
<dbReference type="NCBIfam" id="TIGR01499">
    <property type="entry name" value="folC"/>
    <property type="match status" value="1"/>
</dbReference>
<dbReference type="SUPFAM" id="SSF53244">
    <property type="entry name" value="MurD-like peptide ligases, peptide-binding domain"/>
    <property type="match status" value="1"/>
</dbReference>
<keyword evidence="12" id="KW-0460">Magnesium</keyword>